<name>A0AAJ0BKM2_9PEZI</name>
<evidence type="ECO:0000313" key="3">
    <source>
        <dbReference type="Proteomes" id="UP001239445"/>
    </source>
</evidence>
<keyword evidence="1" id="KW-0472">Membrane</keyword>
<accession>A0AAJ0BKM2</accession>
<comment type="caution">
    <text evidence="2">The sequence shown here is derived from an EMBL/GenBank/DDBJ whole genome shotgun (WGS) entry which is preliminary data.</text>
</comment>
<keyword evidence="1" id="KW-1133">Transmembrane helix</keyword>
<evidence type="ECO:0000313" key="2">
    <source>
        <dbReference type="EMBL" id="KAK1759685.1"/>
    </source>
</evidence>
<feature type="transmembrane region" description="Helical" evidence="1">
    <location>
        <begin position="44"/>
        <end position="63"/>
    </location>
</feature>
<sequence>MSQYFWGGGGGGGLCALLIRVTLRHTHTRARIQEAGKGERRKGRGGGGYSVVVCLFFFSFGSLSSGRACSVFLRRVGNRKKEIRGVWSGEGKEEAAYIPRQQATRERVGWLVEDEEEETENRVKSPLIWMVSDAGC</sequence>
<gene>
    <name evidence="2" type="ORF">QBC47DRAFT_114113</name>
</gene>
<evidence type="ECO:0000256" key="1">
    <source>
        <dbReference type="SAM" id="Phobius"/>
    </source>
</evidence>
<keyword evidence="3" id="KW-1185">Reference proteome</keyword>
<dbReference type="Proteomes" id="UP001239445">
    <property type="component" value="Unassembled WGS sequence"/>
</dbReference>
<feature type="transmembrane region" description="Helical" evidence="1">
    <location>
        <begin position="6"/>
        <end position="23"/>
    </location>
</feature>
<dbReference type="EMBL" id="MU839828">
    <property type="protein sequence ID" value="KAK1759685.1"/>
    <property type="molecule type" value="Genomic_DNA"/>
</dbReference>
<keyword evidence="1" id="KW-0812">Transmembrane</keyword>
<protein>
    <submittedName>
        <fullName evidence="2">Uncharacterized protein</fullName>
    </submittedName>
</protein>
<proteinExistence type="predicted"/>
<dbReference type="AlphaFoldDB" id="A0AAJ0BKM2"/>
<organism evidence="2 3">
    <name type="scientific">Echria macrotheca</name>
    <dbReference type="NCBI Taxonomy" id="438768"/>
    <lineage>
        <taxon>Eukaryota</taxon>
        <taxon>Fungi</taxon>
        <taxon>Dikarya</taxon>
        <taxon>Ascomycota</taxon>
        <taxon>Pezizomycotina</taxon>
        <taxon>Sordariomycetes</taxon>
        <taxon>Sordariomycetidae</taxon>
        <taxon>Sordariales</taxon>
        <taxon>Schizotheciaceae</taxon>
        <taxon>Echria</taxon>
    </lineage>
</organism>
<reference evidence="2" key="1">
    <citation type="submission" date="2023-06" db="EMBL/GenBank/DDBJ databases">
        <title>Genome-scale phylogeny and comparative genomics of the fungal order Sordariales.</title>
        <authorList>
            <consortium name="Lawrence Berkeley National Laboratory"/>
            <person name="Hensen N."/>
            <person name="Bonometti L."/>
            <person name="Westerberg I."/>
            <person name="Brannstrom I.O."/>
            <person name="Guillou S."/>
            <person name="Cros-Aarteil S."/>
            <person name="Calhoun S."/>
            <person name="Haridas S."/>
            <person name="Kuo A."/>
            <person name="Mondo S."/>
            <person name="Pangilinan J."/>
            <person name="Riley R."/>
            <person name="Labutti K."/>
            <person name="Andreopoulos B."/>
            <person name="Lipzen A."/>
            <person name="Chen C."/>
            <person name="Yanf M."/>
            <person name="Daum C."/>
            <person name="Ng V."/>
            <person name="Clum A."/>
            <person name="Steindorff A."/>
            <person name="Ohm R."/>
            <person name="Martin F."/>
            <person name="Silar P."/>
            <person name="Natvig D."/>
            <person name="Lalanne C."/>
            <person name="Gautier V."/>
            <person name="Ament-Velasquez S.L."/>
            <person name="Kruys A."/>
            <person name="Hutchinson M.I."/>
            <person name="Powell A.J."/>
            <person name="Barry K."/>
            <person name="Miller A.N."/>
            <person name="Grigoriev I.V."/>
            <person name="Debuchy R."/>
            <person name="Gladieux P."/>
            <person name="Thoren M.H."/>
            <person name="Johannesson H."/>
        </authorList>
    </citation>
    <scope>NUCLEOTIDE SEQUENCE</scope>
    <source>
        <strain evidence="2">PSN4</strain>
    </source>
</reference>